<dbReference type="PRINTS" id="PR00080">
    <property type="entry name" value="SDRFAMILY"/>
</dbReference>
<feature type="non-terminal residue" evidence="2">
    <location>
        <position position="283"/>
    </location>
</feature>
<evidence type="ECO:0000313" key="3">
    <source>
        <dbReference type="Proteomes" id="UP000625711"/>
    </source>
</evidence>
<evidence type="ECO:0000313" key="2">
    <source>
        <dbReference type="EMBL" id="KAF7264054.1"/>
    </source>
</evidence>
<reference evidence="2" key="1">
    <citation type="submission" date="2020-08" db="EMBL/GenBank/DDBJ databases">
        <title>Genome sequencing and assembly of the red palm weevil Rhynchophorus ferrugineus.</title>
        <authorList>
            <person name="Dias G.B."/>
            <person name="Bergman C.M."/>
            <person name="Manee M."/>
        </authorList>
    </citation>
    <scope>NUCLEOTIDE SEQUENCE</scope>
    <source>
        <strain evidence="2">AA-2017</strain>
        <tissue evidence="2">Whole larva</tissue>
    </source>
</reference>
<dbReference type="InterPro" id="IPR002347">
    <property type="entry name" value="SDR_fam"/>
</dbReference>
<proteinExistence type="predicted"/>
<dbReference type="Proteomes" id="UP000625711">
    <property type="component" value="Unassembled WGS sequence"/>
</dbReference>
<dbReference type="PANTHER" id="PTHR43157">
    <property type="entry name" value="PHOSPHATIDYLINOSITOL-GLYCAN BIOSYNTHESIS CLASS F PROTEIN-RELATED"/>
    <property type="match status" value="1"/>
</dbReference>
<dbReference type="OrthoDB" id="191139at2759"/>
<dbReference type="EMBL" id="JAACXV010018555">
    <property type="protein sequence ID" value="KAF7264054.1"/>
    <property type="molecule type" value="Genomic_DNA"/>
</dbReference>
<dbReference type="AlphaFoldDB" id="A0A834HLU3"/>
<protein>
    <submittedName>
        <fullName evidence="2">Uncharacterized protein</fullName>
    </submittedName>
</protein>
<gene>
    <name evidence="2" type="ORF">GWI33_000705</name>
</gene>
<dbReference type="PRINTS" id="PR00081">
    <property type="entry name" value="GDHRDH"/>
</dbReference>
<accession>A0A834HLU3</accession>
<keyword evidence="3" id="KW-1185">Reference proteome</keyword>
<evidence type="ECO:0000256" key="1">
    <source>
        <dbReference type="ARBA" id="ARBA00023002"/>
    </source>
</evidence>
<comment type="caution">
    <text evidence="2">The sequence shown here is derived from an EMBL/GenBank/DDBJ whole genome shotgun (WGS) entry which is preliminary data.</text>
</comment>
<dbReference type="GO" id="GO:0016491">
    <property type="term" value="F:oxidoreductase activity"/>
    <property type="evidence" value="ECO:0007669"/>
    <property type="project" value="UniProtKB-KW"/>
</dbReference>
<name>A0A834HLU3_RHYFE</name>
<organism evidence="2 3">
    <name type="scientific">Rhynchophorus ferrugineus</name>
    <name type="common">Red palm weevil</name>
    <name type="synonym">Curculio ferrugineus</name>
    <dbReference type="NCBI Taxonomy" id="354439"/>
    <lineage>
        <taxon>Eukaryota</taxon>
        <taxon>Metazoa</taxon>
        <taxon>Ecdysozoa</taxon>
        <taxon>Arthropoda</taxon>
        <taxon>Hexapoda</taxon>
        <taxon>Insecta</taxon>
        <taxon>Pterygota</taxon>
        <taxon>Neoptera</taxon>
        <taxon>Endopterygota</taxon>
        <taxon>Coleoptera</taxon>
        <taxon>Polyphaga</taxon>
        <taxon>Cucujiformia</taxon>
        <taxon>Curculionidae</taxon>
        <taxon>Dryophthorinae</taxon>
        <taxon>Rhynchophorus</taxon>
    </lineage>
</organism>
<keyword evidence="1" id="KW-0560">Oxidoreductase</keyword>
<dbReference type="Pfam" id="PF13561">
    <property type="entry name" value="adh_short_C2"/>
    <property type="match status" value="1"/>
</dbReference>
<dbReference type="SUPFAM" id="SSF51735">
    <property type="entry name" value="NAD(P)-binding Rossmann-fold domains"/>
    <property type="match status" value="1"/>
</dbReference>
<sequence>LGLELAKNVASRGCTTIIADKTDGAETVRKLIKESNNEHIFYEFVDFTSFQSVRTFAEEFKNKYKQLDVLVNNAGVGNAMGKTEDGLEATMQINYFSHFLLTHLLLDVLLKTPHSRIVFTSSIAGYVSNLNKENLKCYINASEFRQKFFSYNNSKAALAMMSKTLAHKLRGTGVTVNAHHPGMVKTNIISSMNKEGVSYFIKFIQFLFWLWGMDTDSGVQTMLHLVTSDEVEDTTGEFFMNCKPFCQPPILCNDKLRDTIWNLSEVYVNLKQEEKVDTVLNMI</sequence>
<dbReference type="Gene3D" id="3.40.50.720">
    <property type="entry name" value="NAD(P)-binding Rossmann-like Domain"/>
    <property type="match status" value="1"/>
</dbReference>
<dbReference type="PANTHER" id="PTHR43157:SF31">
    <property type="entry name" value="PHOSPHATIDYLINOSITOL-GLYCAN BIOSYNTHESIS CLASS F PROTEIN"/>
    <property type="match status" value="1"/>
</dbReference>
<dbReference type="InterPro" id="IPR036291">
    <property type="entry name" value="NAD(P)-bd_dom_sf"/>
</dbReference>